<dbReference type="EMBL" id="SRLO01000713">
    <property type="protein sequence ID" value="TNN48050.1"/>
    <property type="molecule type" value="Genomic_DNA"/>
</dbReference>
<comment type="caution">
    <text evidence="2">The sequence shown here is derived from an EMBL/GenBank/DDBJ whole genome shotgun (WGS) entry which is preliminary data.</text>
</comment>
<organism evidence="2 3">
    <name type="scientific">Liparis tanakae</name>
    <name type="common">Tanaka's snailfish</name>
    <dbReference type="NCBI Taxonomy" id="230148"/>
    <lineage>
        <taxon>Eukaryota</taxon>
        <taxon>Metazoa</taxon>
        <taxon>Chordata</taxon>
        <taxon>Craniata</taxon>
        <taxon>Vertebrata</taxon>
        <taxon>Euteleostomi</taxon>
        <taxon>Actinopterygii</taxon>
        <taxon>Neopterygii</taxon>
        <taxon>Teleostei</taxon>
        <taxon>Neoteleostei</taxon>
        <taxon>Acanthomorphata</taxon>
        <taxon>Eupercaria</taxon>
        <taxon>Perciformes</taxon>
        <taxon>Cottioidei</taxon>
        <taxon>Cottales</taxon>
        <taxon>Liparidae</taxon>
        <taxon>Liparis</taxon>
    </lineage>
</organism>
<proteinExistence type="predicted"/>
<protein>
    <submittedName>
        <fullName evidence="2">Uncharacterized protein</fullName>
    </submittedName>
</protein>
<accession>A0A4Z2G4I1</accession>
<evidence type="ECO:0000313" key="3">
    <source>
        <dbReference type="Proteomes" id="UP000314294"/>
    </source>
</evidence>
<keyword evidence="3" id="KW-1185">Reference proteome</keyword>
<feature type="compositionally biased region" description="Low complexity" evidence="1">
    <location>
        <begin position="75"/>
        <end position="102"/>
    </location>
</feature>
<feature type="region of interest" description="Disordered" evidence="1">
    <location>
        <begin position="62"/>
        <end position="120"/>
    </location>
</feature>
<gene>
    <name evidence="2" type="ORF">EYF80_041755</name>
</gene>
<evidence type="ECO:0000313" key="2">
    <source>
        <dbReference type="EMBL" id="TNN48050.1"/>
    </source>
</evidence>
<sequence length="120" mass="13037">MSLSPLTSVALMCVSVKGDLDGKSLKCFIEPGLYKSWWNTPEYESLISNTGSIQRTTYSHCAVPSYPQSSPPRPTLISPPDSPPSSRRPTLLRLASRASASSDLERHRHLPKGSGAPREG</sequence>
<dbReference type="Proteomes" id="UP000314294">
    <property type="component" value="Unassembled WGS sequence"/>
</dbReference>
<reference evidence="2 3" key="1">
    <citation type="submission" date="2019-03" db="EMBL/GenBank/DDBJ databases">
        <title>First draft genome of Liparis tanakae, snailfish: a comprehensive survey of snailfish specific genes.</title>
        <authorList>
            <person name="Kim W."/>
            <person name="Song I."/>
            <person name="Jeong J.-H."/>
            <person name="Kim D."/>
            <person name="Kim S."/>
            <person name="Ryu S."/>
            <person name="Song J.Y."/>
            <person name="Lee S.K."/>
        </authorList>
    </citation>
    <scope>NUCLEOTIDE SEQUENCE [LARGE SCALE GENOMIC DNA]</scope>
    <source>
        <tissue evidence="2">Muscle</tissue>
    </source>
</reference>
<evidence type="ECO:0000256" key="1">
    <source>
        <dbReference type="SAM" id="MobiDB-lite"/>
    </source>
</evidence>
<name>A0A4Z2G4I1_9TELE</name>
<dbReference type="AlphaFoldDB" id="A0A4Z2G4I1"/>